<organism evidence="1 2">
    <name type="scientific">Polynucleobacter duraquae</name>
    <dbReference type="NCBI Taxonomy" id="1835254"/>
    <lineage>
        <taxon>Bacteria</taxon>
        <taxon>Pseudomonadati</taxon>
        <taxon>Pseudomonadota</taxon>
        <taxon>Betaproteobacteria</taxon>
        <taxon>Burkholderiales</taxon>
        <taxon>Burkholderiaceae</taxon>
        <taxon>Polynucleobacter</taxon>
    </lineage>
</organism>
<evidence type="ECO:0000313" key="1">
    <source>
        <dbReference type="EMBL" id="AKD26359.1"/>
    </source>
</evidence>
<dbReference type="Gene3D" id="3.40.190.10">
    <property type="entry name" value="Periplasmic binding protein-like II"/>
    <property type="match status" value="1"/>
</dbReference>
<evidence type="ECO:0000313" key="2">
    <source>
        <dbReference type="Proteomes" id="UP000061135"/>
    </source>
</evidence>
<gene>
    <name evidence="1" type="ORF">CL55_00020260</name>
</gene>
<dbReference type="PATRIC" id="fig|576611.7.peg.2055"/>
<dbReference type="SUPFAM" id="SSF53850">
    <property type="entry name" value="Periplasmic binding protein-like II"/>
    <property type="match status" value="1"/>
</dbReference>
<dbReference type="STRING" id="1835254.CL55_00020260"/>
<proteinExistence type="predicted"/>
<keyword evidence="2" id="KW-1185">Reference proteome</keyword>
<accession>A0A0E3V1Q5</accession>
<name>A0A0E3V1Q5_9BURK</name>
<sequence length="64" mass="7403">MHPFYFLLDGRYKEVPSKLIKVAVSLTIPPMMFEKDGKYSGIDSEIFEGYRKSRGCTFKVTAYD</sequence>
<dbReference type="Proteomes" id="UP000061135">
    <property type="component" value="Chromosome"/>
</dbReference>
<reference evidence="1 2" key="1">
    <citation type="submission" date="2014-03" db="EMBL/GenBank/DDBJ databases">
        <title>Genome of Polynucleobacter strain MWH-MoK4.</title>
        <authorList>
            <person name="Hahn M.W."/>
        </authorList>
    </citation>
    <scope>NUCLEOTIDE SEQUENCE [LARGE SCALE GENOMIC DNA]</scope>
    <source>
        <strain evidence="1 2">MWH-MoK4</strain>
    </source>
</reference>
<dbReference type="RefSeq" id="WP_052728824.1">
    <property type="nucleotide sequence ID" value="NZ_CP007501.1"/>
</dbReference>
<dbReference type="EMBL" id="CP007501">
    <property type="protein sequence ID" value="AKD26359.1"/>
    <property type="molecule type" value="Genomic_DNA"/>
</dbReference>
<dbReference type="AlphaFoldDB" id="A0A0E3V1Q5"/>
<dbReference type="KEGG" id="pdq:CL55_00020260"/>
<dbReference type="HOGENOM" id="CLU_2864005_0_0_4"/>
<protein>
    <submittedName>
        <fullName evidence="1">Uncharacterized protein</fullName>
    </submittedName>
</protein>